<evidence type="ECO:0000259" key="3">
    <source>
        <dbReference type="Pfam" id="PF00291"/>
    </source>
</evidence>
<accession>A0A369US19</accession>
<gene>
    <name evidence="4" type="ORF">DVJ77_01300</name>
</gene>
<dbReference type="Pfam" id="PF00291">
    <property type="entry name" value="PALP"/>
    <property type="match status" value="1"/>
</dbReference>
<comment type="cofactor">
    <cofactor evidence="1">
        <name>pyridoxal 5'-phosphate</name>
        <dbReference type="ChEBI" id="CHEBI:597326"/>
    </cofactor>
</comment>
<name>A0A369US19_9GAMM</name>
<dbReference type="InterPro" id="IPR001926">
    <property type="entry name" value="TrpB-like_PALP"/>
</dbReference>
<dbReference type="Proteomes" id="UP000253782">
    <property type="component" value="Unassembled WGS sequence"/>
</dbReference>
<keyword evidence="5" id="KW-1185">Reference proteome</keyword>
<dbReference type="RefSeq" id="WP_114843659.1">
    <property type="nucleotide sequence ID" value="NZ_JBHSPE010000001.1"/>
</dbReference>
<sequence length="351" mass="36650">MTETLYTSPASETAYLWENYRPTGLIELPALARLTKVGRVFVKAEGERPLGNFKALGGMVAGLRALARAAGVATLQDLNQVDRESLPRLICASDGNHGLAVAAAAKRAGTSATIYLPIGVSQVRAKRIEAFGGDVVWIPGTYDDAVHSAAAAVARGEGLLIADTSTNPNDVVVQDVMAGYALITHELIAQFRDDVKERPSHVFVQAGVGGLAAAMAAGLWDLMQEPKRLLIVEPESAACVAQALAAGHPVRIVGALQTSAEMLSCGLASAPALEILQQHDARSVVIDESQLQMAAGVLREVGGPATTPSGAAGLAGLLHVAAHTELRVQHRLDTNSKVLLVVTEGLVTDSR</sequence>
<reference evidence="4 5" key="1">
    <citation type="submission" date="2018-07" db="EMBL/GenBank/DDBJ databases">
        <title>Dyella tabacisoli L4-6T, whole genome shotgun sequence.</title>
        <authorList>
            <person name="Zhou X.-K."/>
            <person name="Li W.-J."/>
            <person name="Duan Y.-Q."/>
        </authorList>
    </citation>
    <scope>NUCLEOTIDE SEQUENCE [LARGE SCALE GENOMIC DNA]</scope>
    <source>
        <strain evidence="4 5">L4-6</strain>
    </source>
</reference>
<feature type="domain" description="Tryptophan synthase beta chain-like PALP" evidence="3">
    <location>
        <begin position="18"/>
        <end position="343"/>
    </location>
</feature>
<protein>
    <submittedName>
        <fullName evidence="4">Pyridoxal-phosphate dependent enzyme</fullName>
    </submittedName>
</protein>
<evidence type="ECO:0000313" key="4">
    <source>
        <dbReference type="EMBL" id="RDD83267.1"/>
    </source>
</evidence>
<dbReference type="OrthoDB" id="34584at2"/>
<dbReference type="SUPFAM" id="SSF53686">
    <property type="entry name" value="Tryptophan synthase beta subunit-like PLP-dependent enzymes"/>
    <property type="match status" value="1"/>
</dbReference>
<keyword evidence="2" id="KW-0663">Pyridoxal phosphate</keyword>
<dbReference type="PANTHER" id="PTHR42937:SF1">
    <property type="entry name" value="DIAMINOPROPIONATE AMMONIA-LYASE"/>
    <property type="match status" value="1"/>
</dbReference>
<dbReference type="Gene3D" id="3.40.50.1100">
    <property type="match status" value="2"/>
</dbReference>
<dbReference type="EMBL" id="QQAH01000001">
    <property type="protein sequence ID" value="RDD83267.1"/>
    <property type="molecule type" value="Genomic_DNA"/>
</dbReference>
<comment type="caution">
    <text evidence="4">The sequence shown here is derived from an EMBL/GenBank/DDBJ whole genome shotgun (WGS) entry which is preliminary data.</text>
</comment>
<dbReference type="InterPro" id="IPR036052">
    <property type="entry name" value="TrpB-like_PALP_sf"/>
</dbReference>
<evidence type="ECO:0000256" key="2">
    <source>
        <dbReference type="ARBA" id="ARBA00022898"/>
    </source>
</evidence>
<organism evidence="4 5">
    <name type="scientific">Dyella tabacisoli</name>
    <dbReference type="NCBI Taxonomy" id="2282381"/>
    <lineage>
        <taxon>Bacteria</taxon>
        <taxon>Pseudomonadati</taxon>
        <taxon>Pseudomonadota</taxon>
        <taxon>Gammaproteobacteria</taxon>
        <taxon>Lysobacterales</taxon>
        <taxon>Rhodanobacteraceae</taxon>
        <taxon>Dyella</taxon>
    </lineage>
</organism>
<evidence type="ECO:0000313" key="5">
    <source>
        <dbReference type="Proteomes" id="UP000253782"/>
    </source>
</evidence>
<proteinExistence type="predicted"/>
<dbReference type="PANTHER" id="PTHR42937">
    <property type="match status" value="1"/>
</dbReference>
<dbReference type="AlphaFoldDB" id="A0A369US19"/>
<evidence type="ECO:0000256" key="1">
    <source>
        <dbReference type="ARBA" id="ARBA00001933"/>
    </source>
</evidence>